<name>A0AAE1FP50_PETCI</name>
<evidence type="ECO:0000313" key="3">
    <source>
        <dbReference type="Proteomes" id="UP001286313"/>
    </source>
</evidence>
<gene>
    <name evidence="2" type="ORF">Pcinc_018241</name>
</gene>
<organism evidence="2 3">
    <name type="scientific">Petrolisthes cinctipes</name>
    <name type="common">Flat porcelain crab</name>
    <dbReference type="NCBI Taxonomy" id="88211"/>
    <lineage>
        <taxon>Eukaryota</taxon>
        <taxon>Metazoa</taxon>
        <taxon>Ecdysozoa</taxon>
        <taxon>Arthropoda</taxon>
        <taxon>Crustacea</taxon>
        <taxon>Multicrustacea</taxon>
        <taxon>Malacostraca</taxon>
        <taxon>Eumalacostraca</taxon>
        <taxon>Eucarida</taxon>
        <taxon>Decapoda</taxon>
        <taxon>Pleocyemata</taxon>
        <taxon>Anomura</taxon>
        <taxon>Galatheoidea</taxon>
        <taxon>Porcellanidae</taxon>
        <taxon>Petrolisthes</taxon>
    </lineage>
</organism>
<dbReference type="Proteomes" id="UP001286313">
    <property type="component" value="Unassembled WGS sequence"/>
</dbReference>
<feature type="region of interest" description="Disordered" evidence="1">
    <location>
        <begin position="83"/>
        <end position="163"/>
    </location>
</feature>
<sequence>MNVELSNLTPVETSGQGRLRRSRNSFKLERGGEGRHAPQDTPWPAPALALLGYSVIIQLFPTTRQPSGQRGLFLPLVRPTPPCVPPGEENREGASLPHDGWLSGSPAHHHQEIGSESRPLRQPPPAVLSRQPPSFRRGRCFSGRGEGAGARGRPGSHHDGCIR</sequence>
<reference evidence="2" key="1">
    <citation type="submission" date="2023-10" db="EMBL/GenBank/DDBJ databases">
        <title>Genome assemblies of two species of porcelain crab, Petrolisthes cinctipes and Petrolisthes manimaculis (Anomura: Porcellanidae).</title>
        <authorList>
            <person name="Angst P."/>
        </authorList>
    </citation>
    <scope>NUCLEOTIDE SEQUENCE</scope>
    <source>
        <strain evidence="2">PB745_01</strain>
        <tissue evidence="2">Gill</tissue>
    </source>
</reference>
<feature type="compositionally biased region" description="Basic and acidic residues" evidence="1">
    <location>
        <begin position="109"/>
        <end position="119"/>
    </location>
</feature>
<protein>
    <submittedName>
        <fullName evidence="2">Uncharacterized protein</fullName>
    </submittedName>
</protein>
<keyword evidence="3" id="KW-1185">Reference proteome</keyword>
<feature type="region of interest" description="Disordered" evidence="1">
    <location>
        <begin position="1"/>
        <end position="23"/>
    </location>
</feature>
<dbReference type="EMBL" id="JAWQEG010001734">
    <property type="protein sequence ID" value="KAK3877025.1"/>
    <property type="molecule type" value="Genomic_DNA"/>
</dbReference>
<accession>A0AAE1FP50</accession>
<evidence type="ECO:0000313" key="2">
    <source>
        <dbReference type="EMBL" id="KAK3877025.1"/>
    </source>
</evidence>
<evidence type="ECO:0000256" key="1">
    <source>
        <dbReference type="SAM" id="MobiDB-lite"/>
    </source>
</evidence>
<proteinExistence type="predicted"/>
<dbReference type="AlphaFoldDB" id="A0AAE1FP50"/>
<feature type="compositionally biased region" description="Polar residues" evidence="1">
    <location>
        <begin position="1"/>
        <end position="16"/>
    </location>
</feature>
<comment type="caution">
    <text evidence="2">The sequence shown here is derived from an EMBL/GenBank/DDBJ whole genome shotgun (WGS) entry which is preliminary data.</text>
</comment>